<dbReference type="SUPFAM" id="SSF55874">
    <property type="entry name" value="ATPase domain of HSP90 chaperone/DNA topoisomerase II/histidine kinase"/>
    <property type="match status" value="1"/>
</dbReference>
<dbReference type="SMART" id="SM00387">
    <property type="entry name" value="HATPase_c"/>
    <property type="match status" value="1"/>
</dbReference>
<evidence type="ECO:0000256" key="4">
    <source>
        <dbReference type="ARBA" id="ARBA00022679"/>
    </source>
</evidence>
<keyword evidence="7" id="KW-0067">ATP-binding</keyword>
<dbReference type="GO" id="GO:0016301">
    <property type="term" value="F:kinase activity"/>
    <property type="evidence" value="ECO:0007669"/>
    <property type="project" value="UniProtKB-KW"/>
</dbReference>
<dbReference type="Gene3D" id="1.10.287.130">
    <property type="match status" value="1"/>
</dbReference>
<dbReference type="PROSITE" id="PS50113">
    <property type="entry name" value="PAC"/>
    <property type="match status" value="1"/>
</dbReference>
<protein>
    <recommendedName>
        <fullName evidence="2">histidine kinase</fullName>
        <ecNumber evidence="2">2.7.13.3</ecNumber>
    </recommendedName>
</protein>
<reference evidence="13" key="1">
    <citation type="submission" date="2013-04" db="EMBL/GenBank/DDBJ databases">
        <title>The genome sequencing project of 58 acetic acid bacteria.</title>
        <authorList>
            <person name="Okamoto-Kainuma A."/>
            <person name="Ishikawa M."/>
            <person name="Umino S."/>
            <person name="Koizumi Y."/>
            <person name="Shiwa Y."/>
            <person name="Yoshikawa H."/>
            <person name="Matsutani M."/>
            <person name="Matsushita K."/>
        </authorList>
    </citation>
    <scope>NUCLEOTIDE SEQUENCE</scope>
    <source>
        <strain evidence="13">NRIC 0228</strain>
    </source>
</reference>
<evidence type="ECO:0000256" key="5">
    <source>
        <dbReference type="ARBA" id="ARBA00022741"/>
    </source>
</evidence>
<keyword evidence="9" id="KW-0812">Transmembrane</keyword>
<comment type="catalytic activity">
    <reaction evidence="1">
        <text>ATP + protein L-histidine = ADP + protein N-phospho-L-histidine.</text>
        <dbReference type="EC" id="2.7.13.3"/>
    </reaction>
</comment>
<evidence type="ECO:0000256" key="9">
    <source>
        <dbReference type="SAM" id="Phobius"/>
    </source>
</evidence>
<comment type="caution">
    <text evidence="13">The sequence shown here is derived from an EMBL/GenBank/DDBJ whole genome shotgun (WGS) entry which is preliminary data.</text>
</comment>
<feature type="transmembrane region" description="Helical" evidence="9">
    <location>
        <begin position="44"/>
        <end position="77"/>
    </location>
</feature>
<keyword evidence="9" id="KW-0472">Membrane</keyword>
<feature type="domain" description="PAC" evidence="12">
    <location>
        <begin position="186"/>
        <end position="238"/>
    </location>
</feature>
<evidence type="ECO:0000313" key="14">
    <source>
        <dbReference type="Proteomes" id="UP001061070"/>
    </source>
</evidence>
<dbReference type="InterPro" id="IPR000700">
    <property type="entry name" value="PAS-assoc_C"/>
</dbReference>
<dbReference type="InterPro" id="IPR005467">
    <property type="entry name" value="His_kinase_dom"/>
</dbReference>
<feature type="domain" description="Histidine kinase" evidence="10">
    <location>
        <begin position="409"/>
        <end position="627"/>
    </location>
</feature>
<dbReference type="Pfam" id="PF00989">
    <property type="entry name" value="PAS"/>
    <property type="match status" value="1"/>
</dbReference>
<evidence type="ECO:0000313" key="13">
    <source>
        <dbReference type="EMBL" id="GBR17234.1"/>
    </source>
</evidence>
<gene>
    <name evidence="13" type="ORF">AA0228_2981</name>
</gene>
<evidence type="ECO:0000256" key="8">
    <source>
        <dbReference type="ARBA" id="ARBA00023012"/>
    </source>
</evidence>
<dbReference type="InterPro" id="IPR004358">
    <property type="entry name" value="Sig_transdc_His_kin-like_C"/>
</dbReference>
<dbReference type="PANTHER" id="PTHR43065">
    <property type="entry name" value="SENSOR HISTIDINE KINASE"/>
    <property type="match status" value="1"/>
</dbReference>
<dbReference type="PROSITE" id="PS50112">
    <property type="entry name" value="PAS"/>
    <property type="match status" value="1"/>
</dbReference>
<dbReference type="SMART" id="SM00388">
    <property type="entry name" value="HisKA"/>
    <property type="match status" value="1"/>
</dbReference>
<accession>A0ABQ0QFK4</accession>
<keyword evidence="9" id="KW-1133">Transmembrane helix</keyword>
<keyword evidence="14" id="KW-1185">Reference proteome</keyword>
<dbReference type="InterPro" id="IPR036890">
    <property type="entry name" value="HATPase_C_sf"/>
</dbReference>
<dbReference type="EMBL" id="BAQW01000013">
    <property type="protein sequence ID" value="GBR17234.1"/>
    <property type="molecule type" value="Genomic_DNA"/>
</dbReference>
<dbReference type="Gene3D" id="3.30.565.10">
    <property type="entry name" value="Histidine kinase-like ATPase, C-terminal domain"/>
    <property type="match status" value="1"/>
</dbReference>
<dbReference type="InterPro" id="IPR035965">
    <property type="entry name" value="PAS-like_dom_sf"/>
</dbReference>
<evidence type="ECO:0000259" key="12">
    <source>
        <dbReference type="PROSITE" id="PS50113"/>
    </source>
</evidence>
<dbReference type="Pfam" id="PF13426">
    <property type="entry name" value="PAS_9"/>
    <property type="match status" value="1"/>
</dbReference>
<dbReference type="Proteomes" id="UP001061070">
    <property type="component" value="Unassembled WGS sequence"/>
</dbReference>
<dbReference type="PANTHER" id="PTHR43065:SF42">
    <property type="entry name" value="TWO-COMPONENT SENSOR PPRA"/>
    <property type="match status" value="1"/>
</dbReference>
<evidence type="ECO:0000256" key="7">
    <source>
        <dbReference type="ARBA" id="ARBA00022840"/>
    </source>
</evidence>
<dbReference type="InterPro" id="IPR036097">
    <property type="entry name" value="HisK_dim/P_sf"/>
</dbReference>
<name>A0ABQ0QFK4_9PROT</name>
<dbReference type="Gene3D" id="3.30.450.20">
    <property type="entry name" value="PAS domain"/>
    <property type="match status" value="2"/>
</dbReference>
<keyword evidence="4" id="KW-0808">Transferase</keyword>
<evidence type="ECO:0000256" key="6">
    <source>
        <dbReference type="ARBA" id="ARBA00022777"/>
    </source>
</evidence>
<dbReference type="SMART" id="SM00086">
    <property type="entry name" value="PAC"/>
    <property type="match status" value="2"/>
</dbReference>
<keyword evidence="3" id="KW-0597">Phosphoprotein</keyword>
<dbReference type="InterPro" id="IPR013767">
    <property type="entry name" value="PAS_fold"/>
</dbReference>
<dbReference type="CDD" id="cd00130">
    <property type="entry name" value="PAS"/>
    <property type="match status" value="1"/>
</dbReference>
<evidence type="ECO:0000259" key="10">
    <source>
        <dbReference type="PROSITE" id="PS50109"/>
    </source>
</evidence>
<evidence type="ECO:0000256" key="3">
    <source>
        <dbReference type="ARBA" id="ARBA00022553"/>
    </source>
</evidence>
<dbReference type="InterPro" id="IPR003661">
    <property type="entry name" value="HisK_dim/P_dom"/>
</dbReference>
<dbReference type="SMART" id="SM00091">
    <property type="entry name" value="PAS"/>
    <property type="match status" value="1"/>
</dbReference>
<keyword evidence="5" id="KW-0547">Nucleotide-binding</keyword>
<sequence length="639" mass="70077">MPVLIRGNEPGQFQMYWLRLAAGGIALFIFLINTMTPLRDAFAVLYVLVVLLIANTCGLRTIIITGCACIVLTFVSFLIKHFGEPFNGAYLRLAVSITAIGVATMLSVRDRRTRDALSEQVRMLAFTHDTVIVRDAEDTIIGWNDGATKLYGWRSDEAIGSKGAVLLHGRNISSRATEELQATGQWSGEITRKRRDGQWIVLDARWIARLDSSGRACGVIEFGADLTEQKQATAERERSEQQYSAIFQAVGFAIYEVDCSIINILAHDATGLSVDTLQKRLEQLSDKPYIRDANHAGAELAGQPTPRDMAGKSISALFIDQKVWIDILCSIVRGKIDYTVETTFTGPEGRQVDVVLRVTRPTADIGFRRILVMALDVTERNDVQMKLRAAHAELAHADRITTLGQLAVSIAHEVNQPLSAITTFANSGQRWLSRTPPNISEALACFDQIAANSSRAAEVITRVRALTTKETSFHTELDLGDLAKEVTLLLRQESAGKQVEIRTYYDPATSLVSGDRIQLQQIIMNVMMNAIQAMSAITDRARILEIHIKPALFPKTGALMSFQDTGPGFNSSTEADLFEPFVTTKAQGMGMGLSICREIACMHGGAIEAANHLPYGAVVTVTLPLPATSNDRPNDAIRS</sequence>
<dbReference type="InterPro" id="IPR003594">
    <property type="entry name" value="HATPase_dom"/>
</dbReference>
<dbReference type="SUPFAM" id="SSF47384">
    <property type="entry name" value="Homodimeric domain of signal transducing histidine kinase"/>
    <property type="match status" value="1"/>
</dbReference>
<dbReference type="EC" id="2.7.13.3" evidence="2"/>
<dbReference type="InterPro" id="IPR001610">
    <property type="entry name" value="PAC"/>
</dbReference>
<dbReference type="Pfam" id="PF02518">
    <property type="entry name" value="HATPase_c"/>
    <property type="match status" value="1"/>
</dbReference>
<feature type="domain" description="PAS" evidence="11">
    <location>
        <begin position="116"/>
        <end position="160"/>
    </location>
</feature>
<evidence type="ECO:0000259" key="11">
    <source>
        <dbReference type="PROSITE" id="PS50112"/>
    </source>
</evidence>
<keyword evidence="6 13" id="KW-0418">Kinase</keyword>
<dbReference type="PRINTS" id="PR00344">
    <property type="entry name" value="BCTRLSENSOR"/>
</dbReference>
<organism evidence="13 14">
    <name type="scientific">Gluconobacter frateurii NRIC 0228</name>
    <dbReference type="NCBI Taxonomy" id="1307946"/>
    <lineage>
        <taxon>Bacteria</taxon>
        <taxon>Pseudomonadati</taxon>
        <taxon>Pseudomonadota</taxon>
        <taxon>Alphaproteobacteria</taxon>
        <taxon>Acetobacterales</taxon>
        <taxon>Acetobacteraceae</taxon>
        <taxon>Gluconobacter</taxon>
    </lineage>
</organism>
<proteinExistence type="predicted"/>
<keyword evidence="8" id="KW-0902">Two-component regulatory system</keyword>
<feature type="transmembrane region" description="Helical" evidence="9">
    <location>
        <begin position="89"/>
        <end position="108"/>
    </location>
</feature>
<dbReference type="PROSITE" id="PS50109">
    <property type="entry name" value="HIS_KIN"/>
    <property type="match status" value="1"/>
</dbReference>
<dbReference type="InterPro" id="IPR000014">
    <property type="entry name" value="PAS"/>
</dbReference>
<feature type="transmembrane region" description="Helical" evidence="9">
    <location>
        <begin position="16"/>
        <end position="32"/>
    </location>
</feature>
<evidence type="ECO:0000256" key="2">
    <source>
        <dbReference type="ARBA" id="ARBA00012438"/>
    </source>
</evidence>
<dbReference type="SUPFAM" id="SSF55785">
    <property type="entry name" value="PYP-like sensor domain (PAS domain)"/>
    <property type="match status" value="2"/>
</dbReference>
<evidence type="ECO:0000256" key="1">
    <source>
        <dbReference type="ARBA" id="ARBA00000085"/>
    </source>
</evidence>
<dbReference type="NCBIfam" id="TIGR00229">
    <property type="entry name" value="sensory_box"/>
    <property type="match status" value="1"/>
</dbReference>
<dbReference type="CDD" id="cd00082">
    <property type="entry name" value="HisKA"/>
    <property type="match status" value="1"/>
</dbReference>